<reference evidence="2 3" key="1">
    <citation type="submission" date="2024-09" db="EMBL/GenBank/DDBJ databases">
        <authorList>
            <person name="Sun Q."/>
            <person name="Mori K."/>
        </authorList>
    </citation>
    <scope>NUCLEOTIDE SEQUENCE [LARGE SCALE GENOMIC DNA]</scope>
    <source>
        <strain evidence="2 3">CCM 7792</strain>
    </source>
</reference>
<organism evidence="2 3">
    <name type="scientific">Massilia consociata</name>
    <dbReference type="NCBI Taxonomy" id="760117"/>
    <lineage>
        <taxon>Bacteria</taxon>
        <taxon>Pseudomonadati</taxon>
        <taxon>Pseudomonadota</taxon>
        <taxon>Betaproteobacteria</taxon>
        <taxon>Burkholderiales</taxon>
        <taxon>Oxalobacteraceae</taxon>
        <taxon>Telluria group</taxon>
        <taxon>Massilia</taxon>
    </lineage>
</organism>
<gene>
    <name evidence="2" type="ORF">ACFFJK_18590</name>
</gene>
<dbReference type="Proteomes" id="UP001589773">
    <property type="component" value="Unassembled WGS sequence"/>
</dbReference>
<keyword evidence="3" id="KW-1185">Reference proteome</keyword>
<dbReference type="RefSeq" id="WP_379681115.1">
    <property type="nucleotide sequence ID" value="NZ_JBHLWP010000017.1"/>
</dbReference>
<protein>
    <submittedName>
        <fullName evidence="2">Uncharacterized protein</fullName>
    </submittedName>
</protein>
<comment type="caution">
    <text evidence="2">The sequence shown here is derived from an EMBL/GenBank/DDBJ whole genome shotgun (WGS) entry which is preliminary data.</text>
</comment>
<evidence type="ECO:0000313" key="3">
    <source>
        <dbReference type="Proteomes" id="UP001589773"/>
    </source>
</evidence>
<feature type="signal peptide" evidence="1">
    <location>
        <begin position="1"/>
        <end position="22"/>
    </location>
</feature>
<accession>A0ABV6FLK9</accession>
<sequence length="239" mass="24728">MKASHTMIAGLALALASAGASAAGAPDPRFFPAPGLYKIETRQDSTAHNPAGKAQSRTAVDAATGAGNTSYRRIDGVAGSFATPGDGPQQVCIRPVKAGSLPQGMQIDGCSAGKGQVVGDSMVSSSSCPWGKVETRIRRIDARTWETTAHTTMTGAPSVADTAGGLLAMRRAAEKMAKEGTAEERAEARAFLEESKGLEAELQKHQKAALPAAAMKSGAGPVQEYRTVQRMTRIGDCKG</sequence>
<proteinExistence type="predicted"/>
<evidence type="ECO:0000256" key="1">
    <source>
        <dbReference type="SAM" id="SignalP"/>
    </source>
</evidence>
<keyword evidence="1" id="KW-0732">Signal</keyword>
<dbReference type="EMBL" id="JBHLWP010000017">
    <property type="protein sequence ID" value="MFC0253910.1"/>
    <property type="molecule type" value="Genomic_DNA"/>
</dbReference>
<feature type="chain" id="PRO_5046397887" evidence="1">
    <location>
        <begin position="23"/>
        <end position="239"/>
    </location>
</feature>
<evidence type="ECO:0000313" key="2">
    <source>
        <dbReference type="EMBL" id="MFC0253910.1"/>
    </source>
</evidence>
<name>A0ABV6FLK9_9BURK</name>